<dbReference type="InterPro" id="IPR036390">
    <property type="entry name" value="WH_DNA-bd_sf"/>
</dbReference>
<feature type="domain" description="HTH crp-type" evidence="1">
    <location>
        <begin position="53"/>
        <end position="102"/>
    </location>
</feature>
<dbReference type="Pfam" id="PF13545">
    <property type="entry name" value="HTH_Crp_2"/>
    <property type="match status" value="1"/>
</dbReference>
<gene>
    <name evidence="2" type="ORF">Mal64_34640</name>
</gene>
<dbReference type="InterPro" id="IPR012318">
    <property type="entry name" value="HTH_CRP"/>
</dbReference>
<sequence>MTTGWIKLHWSVKGSLAWSNGQTFALWGHILLCTAYKPQLMRNGRRLEVGEALMSTKDLAKWIGVSDRTVRRYLQEFVADGMLEVLKSDRNGTHVKVCNWETFQRSGSETVREVQ</sequence>
<dbReference type="InterPro" id="IPR036388">
    <property type="entry name" value="WH-like_DNA-bd_sf"/>
</dbReference>
<evidence type="ECO:0000259" key="1">
    <source>
        <dbReference type="Pfam" id="PF13545"/>
    </source>
</evidence>
<name>A0A5C5ZHQ0_9BACT</name>
<comment type="caution">
    <text evidence="2">The sequence shown here is derived from an EMBL/GenBank/DDBJ whole genome shotgun (WGS) entry which is preliminary data.</text>
</comment>
<evidence type="ECO:0000313" key="3">
    <source>
        <dbReference type="Proteomes" id="UP000315440"/>
    </source>
</evidence>
<keyword evidence="3" id="KW-1185">Reference proteome</keyword>
<dbReference type="Gene3D" id="1.10.10.10">
    <property type="entry name" value="Winged helix-like DNA-binding domain superfamily/Winged helix DNA-binding domain"/>
    <property type="match status" value="1"/>
</dbReference>
<proteinExistence type="predicted"/>
<dbReference type="Proteomes" id="UP000315440">
    <property type="component" value="Unassembled WGS sequence"/>
</dbReference>
<protein>
    <recommendedName>
        <fullName evidence="1">HTH crp-type domain-containing protein</fullName>
    </recommendedName>
</protein>
<dbReference type="SUPFAM" id="SSF46785">
    <property type="entry name" value="Winged helix' DNA-binding domain"/>
    <property type="match status" value="1"/>
</dbReference>
<accession>A0A5C5ZHQ0</accession>
<evidence type="ECO:0000313" key="2">
    <source>
        <dbReference type="EMBL" id="TWT86635.1"/>
    </source>
</evidence>
<organism evidence="2 3">
    <name type="scientific">Pseudobythopirellula maris</name>
    <dbReference type="NCBI Taxonomy" id="2527991"/>
    <lineage>
        <taxon>Bacteria</taxon>
        <taxon>Pseudomonadati</taxon>
        <taxon>Planctomycetota</taxon>
        <taxon>Planctomycetia</taxon>
        <taxon>Pirellulales</taxon>
        <taxon>Lacipirellulaceae</taxon>
        <taxon>Pseudobythopirellula</taxon>
    </lineage>
</organism>
<reference evidence="2 3" key="1">
    <citation type="submission" date="2019-02" db="EMBL/GenBank/DDBJ databases">
        <title>Deep-cultivation of Planctomycetes and their phenomic and genomic characterization uncovers novel biology.</title>
        <authorList>
            <person name="Wiegand S."/>
            <person name="Jogler M."/>
            <person name="Boedeker C."/>
            <person name="Pinto D."/>
            <person name="Vollmers J."/>
            <person name="Rivas-Marin E."/>
            <person name="Kohn T."/>
            <person name="Peeters S.H."/>
            <person name="Heuer A."/>
            <person name="Rast P."/>
            <person name="Oberbeckmann S."/>
            <person name="Bunk B."/>
            <person name="Jeske O."/>
            <person name="Meyerdierks A."/>
            <person name="Storesund J.E."/>
            <person name="Kallscheuer N."/>
            <person name="Luecker S."/>
            <person name="Lage O.M."/>
            <person name="Pohl T."/>
            <person name="Merkel B.J."/>
            <person name="Hornburger P."/>
            <person name="Mueller R.-W."/>
            <person name="Bruemmer F."/>
            <person name="Labrenz M."/>
            <person name="Spormann A.M."/>
            <person name="Op Den Camp H."/>
            <person name="Overmann J."/>
            <person name="Amann R."/>
            <person name="Jetten M.S.M."/>
            <person name="Mascher T."/>
            <person name="Medema M.H."/>
            <person name="Devos D.P."/>
            <person name="Kaster A.-K."/>
            <person name="Ovreas L."/>
            <person name="Rohde M."/>
            <person name="Galperin M.Y."/>
            <person name="Jogler C."/>
        </authorList>
    </citation>
    <scope>NUCLEOTIDE SEQUENCE [LARGE SCALE GENOMIC DNA]</scope>
    <source>
        <strain evidence="2 3">Mal64</strain>
    </source>
</reference>
<dbReference type="AlphaFoldDB" id="A0A5C5ZHQ0"/>
<dbReference type="EMBL" id="SJPQ01000004">
    <property type="protein sequence ID" value="TWT86635.1"/>
    <property type="molecule type" value="Genomic_DNA"/>
</dbReference>